<dbReference type="EMBL" id="QNRH01000004">
    <property type="protein sequence ID" value="RBO94963.1"/>
    <property type="molecule type" value="Genomic_DNA"/>
</dbReference>
<evidence type="ECO:0000313" key="1">
    <source>
        <dbReference type="EMBL" id="RBO94963.1"/>
    </source>
</evidence>
<proteinExistence type="predicted"/>
<organism evidence="1 2">
    <name type="scientific">Pseudochrobactrum asaccharolyticum</name>
    <dbReference type="NCBI Taxonomy" id="354351"/>
    <lineage>
        <taxon>Bacteria</taxon>
        <taxon>Pseudomonadati</taxon>
        <taxon>Pseudomonadota</taxon>
        <taxon>Alphaproteobacteria</taxon>
        <taxon>Hyphomicrobiales</taxon>
        <taxon>Brucellaceae</taxon>
        <taxon>Pseudochrobactrum</taxon>
    </lineage>
</organism>
<dbReference type="OrthoDB" id="9907325at2"/>
<name>A0A366DY03_9HYPH</name>
<reference evidence="1 2" key="1">
    <citation type="submission" date="2018-06" db="EMBL/GenBank/DDBJ databases">
        <title>Genomic Encyclopedia of Type Strains, Phase IV (KMG-IV): sequencing the most valuable type-strain genomes for metagenomic binning, comparative biology and taxonomic classification.</title>
        <authorList>
            <person name="Goeker M."/>
        </authorList>
    </citation>
    <scope>NUCLEOTIDE SEQUENCE [LARGE SCALE GENOMIC DNA]</scope>
    <source>
        <strain evidence="1 2">DSM 25619</strain>
    </source>
</reference>
<dbReference type="AlphaFoldDB" id="A0A366DY03"/>
<evidence type="ECO:0000313" key="2">
    <source>
        <dbReference type="Proteomes" id="UP000252893"/>
    </source>
</evidence>
<evidence type="ECO:0008006" key="3">
    <source>
        <dbReference type="Google" id="ProtNLM"/>
    </source>
</evidence>
<accession>A0A366DY03</accession>
<protein>
    <recommendedName>
        <fullName evidence="3">Helix-turn-helix protein</fullName>
    </recommendedName>
</protein>
<gene>
    <name evidence="1" type="ORF">DFR47_104325</name>
</gene>
<dbReference type="Proteomes" id="UP000252893">
    <property type="component" value="Unassembled WGS sequence"/>
</dbReference>
<comment type="caution">
    <text evidence="1">The sequence shown here is derived from an EMBL/GenBank/DDBJ whole genome shotgun (WGS) entry which is preliminary data.</text>
</comment>
<sequence>MEKKRTPYRPDQRLALQRIESARIKMGITRSDLCLSADLSTRTYRRMCTSGRGFDRHIRALRFALRTIDQRRRAAEQMFSEIADV</sequence>
<keyword evidence="2" id="KW-1185">Reference proteome</keyword>
<dbReference type="RefSeq" id="WP_113944810.1">
    <property type="nucleotide sequence ID" value="NZ_JBHEEG010000001.1"/>
</dbReference>